<keyword evidence="2" id="KW-1185">Reference proteome</keyword>
<proteinExistence type="predicted"/>
<comment type="caution">
    <text evidence="1">The sequence shown here is derived from an EMBL/GenBank/DDBJ whole genome shotgun (WGS) entry which is preliminary data.</text>
</comment>
<feature type="non-terminal residue" evidence="1">
    <location>
        <position position="81"/>
    </location>
</feature>
<accession>A0AAD7NAW8</accession>
<dbReference type="AlphaFoldDB" id="A0AAD7NAW8"/>
<gene>
    <name evidence="1" type="ORF">DFH07DRAFT_744596</name>
</gene>
<sequence>MDTIDNHLRSSWLVELASTPDAVLSNSRSGAQEKYDVTGFQPSWMLKVTIKGGILQNFHQIPYSEKVERVGYTALSYWVES</sequence>
<dbReference type="EMBL" id="JARJLG010000072">
    <property type="protein sequence ID" value="KAJ7753065.1"/>
    <property type="molecule type" value="Genomic_DNA"/>
</dbReference>
<name>A0AAD7NAW8_9AGAR</name>
<dbReference type="Proteomes" id="UP001215280">
    <property type="component" value="Unassembled WGS sequence"/>
</dbReference>
<protein>
    <submittedName>
        <fullName evidence="1">Uncharacterized protein</fullName>
    </submittedName>
</protein>
<reference evidence="1" key="1">
    <citation type="submission" date="2023-03" db="EMBL/GenBank/DDBJ databases">
        <title>Massive genome expansion in bonnet fungi (Mycena s.s.) driven by repeated elements and novel gene families across ecological guilds.</title>
        <authorList>
            <consortium name="Lawrence Berkeley National Laboratory"/>
            <person name="Harder C.B."/>
            <person name="Miyauchi S."/>
            <person name="Viragh M."/>
            <person name="Kuo A."/>
            <person name="Thoen E."/>
            <person name="Andreopoulos B."/>
            <person name="Lu D."/>
            <person name="Skrede I."/>
            <person name="Drula E."/>
            <person name="Henrissat B."/>
            <person name="Morin E."/>
            <person name="Kohler A."/>
            <person name="Barry K."/>
            <person name="LaButti K."/>
            <person name="Morin E."/>
            <person name="Salamov A."/>
            <person name="Lipzen A."/>
            <person name="Mereny Z."/>
            <person name="Hegedus B."/>
            <person name="Baldrian P."/>
            <person name="Stursova M."/>
            <person name="Weitz H."/>
            <person name="Taylor A."/>
            <person name="Grigoriev I.V."/>
            <person name="Nagy L.G."/>
            <person name="Martin F."/>
            <person name="Kauserud H."/>
        </authorList>
    </citation>
    <scope>NUCLEOTIDE SEQUENCE</scope>
    <source>
        <strain evidence="1">CBHHK188m</strain>
    </source>
</reference>
<organism evidence="1 2">
    <name type="scientific">Mycena maculata</name>
    <dbReference type="NCBI Taxonomy" id="230809"/>
    <lineage>
        <taxon>Eukaryota</taxon>
        <taxon>Fungi</taxon>
        <taxon>Dikarya</taxon>
        <taxon>Basidiomycota</taxon>
        <taxon>Agaricomycotina</taxon>
        <taxon>Agaricomycetes</taxon>
        <taxon>Agaricomycetidae</taxon>
        <taxon>Agaricales</taxon>
        <taxon>Marasmiineae</taxon>
        <taxon>Mycenaceae</taxon>
        <taxon>Mycena</taxon>
    </lineage>
</organism>
<evidence type="ECO:0000313" key="2">
    <source>
        <dbReference type="Proteomes" id="UP001215280"/>
    </source>
</evidence>
<evidence type="ECO:0000313" key="1">
    <source>
        <dbReference type="EMBL" id="KAJ7753065.1"/>
    </source>
</evidence>